<keyword evidence="1" id="KW-0812">Transmembrane</keyword>
<name>A0A4R9BQQ4_9MICO</name>
<dbReference type="AlphaFoldDB" id="A0A4R9BQQ4"/>
<keyword evidence="3" id="KW-1185">Reference proteome</keyword>
<protein>
    <submittedName>
        <fullName evidence="2">Uncharacterized protein</fullName>
    </submittedName>
</protein>
<accession>A0A4R9BQQ4</accession>
<evidence type="ECO:0000313" key="3">
    <source>
        <dbReference type="Proteomes" id="UP000297626"/>
    </source>
</evidence>
<evidence type="ECO:0000313" key="2">
    <source>
        <dbReference type="EMBL" id="TFD88922.1"/>
    </source>
</evidence>
<dbReference type="RefSeq" id="WP_134528840.1">
    <property type="nucleotide sequence ID" value="NZ_SOHN01000009.1"/>
</dbReference>
<organism evidence="2 3">
    <name type="scientific">Cryobacterium serini</name>
    <dbReference type="NCBI Taxonomy" id="1259201"/>
    <lineage>
        <taxon>Bacteria</taxon>
        <taxon>Bacillati</taxon>
        <taxon>Actinomycetota</taxon>
        <taxon>Actinomycetes</taxon>
        <taxon>Micrococcales</taxon>
        <taxon>Microbacteriaceae</taxon>
        <taxon>Cryobacterium</taxon>
    </lineage>
</organism>
<keyword evidence="1" id="KW-0472">Membrane</keyword>
<keyword evidence="1" id="KW-1133">Transmembrane helix</keyword>
<feature type="transmembrane region" description="Helical" evidence="1">
    <location>
        <begin position="219"/>
        <end position="239"/>
    </location>
</feature>
<reference evidence="2 3" key="1">
    <citation type="submission" date="2019-03" db="EMBL/GenBank/DDBJ databases">
        <title>Genomics of glacier-inhabiting Cryobacterium strains.</title>
        <authorList>
            <person name="Liu Q."/>
            <person name="Xin Y.-H."/>
        </authorList>
    </citation>
    <scope>NUCLEOTIDE SEQUENCE [LARGE SCALE GENOMIC DNA]</scope>
    <source>
        <strain evidence="2 3">Sr54</strain>
    </source>
</reference>
<dbReference type="Proteomes" id="UP000297626">
    <property type="component" value="Unassembled WGS sequence"/>
</dbReference>
<sequence>MREITARPMIVAAAVVAASALVSGLSLFSLRAVAVVNTVTIVQQPGVLKLTSNLSRDEVLDLAPGDPVYWQIGADLTQDLTGSLVLEIRKTGDLATNAHGLIVAIERCSEPWLNLESTPSCGEEHHFVLVATPVDDNSSNSAVFDLAGITEAHGKYLLVTLSLNAPTNVDDEDLMSLTGEVGIGLTAAGDGFLSEPGSAVQGSLSADSRATLAMTGIDALALFLVAVGVLGLGAVFSLLRRFGPKRADAQALR</sequence>
<dbReference type="EMBL" id="SOHN01000009">
    <property type="protein sequence ID" value="TFD88922.1"/>
    <property type="molecule type" value="Genomic_DNA"/>
</dbReference>
<comment type="caution">
    <text evidence="2">The sequence shown here is derived from an EMBL/GenBank/DDBJ whole genome shotgun (WGS) entry which is preliminary data.</text>
</comment>
<proteinExistence type="predicted"/>
<evidence type="ECO:0000256" key="1">
    <source>
        <dbReference type="SAM" id="Phobius"/>
    </source>
</evidence>
<gene>
    <name evidence="2" type="ORF">E3T51_06235</name>
</gene>